<comment type="caution">
    <text evidence="3">The sequence shown here is derived from an EMBL/GenBank/DDBJ whole genome shotgun (WGS) entry which is preliminary data.</text>
</comment>
<dbReference type="Proteomes" id="UP001205311">
    <property type="component" value="Unassembled WGS sequence"/>
</dbReference>
<evidence type="ECO:0000313" key="3">
    <source>
        <dbReference type="EMBL" id="MCP2257656.1"/>
    </source>
</evidence>
<sequence length="132" mass="13702">MAPAMPTRALAAISVVGLVALAARTQASPNPAAPVSSSRRRPMRSPSAPMVTSRPASRNGERSVIHSSSVALGVRAALRAGRARWRAVASRETSRAGSRRTARPSQARRPGGAGPVAVIMRPTLTSVSNNCQ</sequence>
<accession>A0ABT1HQ62</accession>
<keyword evidence="2" id="KW-0732">Signal</keyword>
<feature type="compositionally biased region" description="Low complexity" evidence="1">
    <location>
        <begin position="27"/>
        <end position="37"/>
    </location>
</feature>
<gene>
    <name evidence="3" type="ORF">LX15_001341</name>
</gene>
<proteinExistence type="predicted"/>
<feature type="region of interest" description="Disordered" evidence="1">
    <location>
        <begin position="83"/>
        <end position="116"/>
    </location>
</feature>
<evidence type="ECO:0000256" key="2">
    <source>
        <dbReference type="SAM" id="SignalP"/>
    </source>
</evidence>
<reference evidence="3 4" key="1">
    <citation type="submission" date="2022-06" db="EMBL/GenBank/DDBJ databases">
        <title>Genomic Encyclopedia of Archaeal and Bacterial Type Strains, Phase II (KMG-II): from individual species to whole genera.</title>
        <authorList>
            <person name="Goeker M."/>
        </authorList>
    </citation>
    <scope>NUCLEOTIDE SEQUENCE [LARGE SCALE GENOMIC DNA]</scope>
    <source>
        <strain evidence="3 4">DSM 40477</strain>
    </source>
</reference>
<organism evidence="3 4">
    <name type="scientific">Streptoalloteichus tenebrarius (strain ATCC 17920 / DSM 40477 / JCM 4838 / CBS 697.72 / NBRC 16177 / NCIMB 11028 / NRRL B-12390 / A12253. 1 / ISP 5477)</name>
    <name type="common">Streptomyces tenebrarius</name>
    <dbReference type="NCBI Taxonomy" id="1933"/>
    <lineage>
        <taxon>Bacteria</taxon>
        <taxon>Bacillati</taxon>
        <taxon>Actinomycetota</taxon>
        <taxon>Actinomycetes</taxon>
        <taxon>Pseudonocardiales</taxon>
        <taxon>Pseudonocardiaceae</taxon>
        <taxon>Streptoalloteichus</taxon>
    </lineage>
</organism>
<feature type="signal peptide" evidence="2">
    <location>
        <begin position="1"/>
        <end position="27"/>
    </location>
</feature>
<evidence type="ECO:0008006" key="5">
    <source>
        <dbReference type="Google" id="ProtNLM"/>
    </source>
</evidence>
<dbReference type="EMBL" id="JAMTCP010000004">
    <property type="protein sequence ID" value="MCP2257656.1"/>
    <property type="molecule type" value="Genomic_DNA"/>
</dbReference>
<keyword evidence="4" id="KW-1185">Reference proteome</keyword>
<evidence type="ECO:0000256" key="1">
    <source>
        <dbReference type="SAM" id="MobiDB-lite"/>
    </source>
</evidence>
<feature type="region of interest" description="Disordered" evidence="1">
    <location>
        <begin position="24"/>
        <end position="66"/>
    </location>
</feature>
<protein>
    <recommendedName>
        <fullName evidence="5">Secreted protein</fullName>
    </recommendedName>
</protein>
<evidence type="ECO:0000313" key="4">
    <source>
        <dbReference type="Proteomes" id="UP001205311"/>
    </source>
</evidence>
<name>A0ABT1HQ62_STRSD</name>
<feature type="chain" id="PRO_5046467304" description="Secreted protein" evidence="2">
    <location>
        <begin position="28"/>
        <end position="132"/>
    </location>
</feature>